<keyword evidence="5 6" id="KW-0520">NAD</keyword>
<comment type="similarity">
    <text evidence="1 6">Belongs to the L-aspartate dehydrogenase family.</text>
</comment>
<feature type="domain" description="Aspartate/homoserine dehydrogenase NAD-binding" evidence="8">
    <location>
        <begin position="7"/>
        <end position="115"/>
    </location>
</feature>
<dbReference type="Proteomes" id="UP000092695">
    <property type="component" value="Chromosome"/>
</dbReference>
<proteinExistence type="inferred from homology"/>
<feature type="active site" evidence="6">
    <location>
        <position position="216"/>
    </location>
</feature>
<evidence type="ECO:0000256" key="3">
    <source>
        <dbReference type="ARBA" id="ARBA00022857"/>
    </source>
</evidence>
<evidence type="ECO:0000256" key="6">
    <source>
        <dbReference type="HAMAP-Rule" id="MF_01265"/>
    </source>
</evidence>
<protein>
    <recommendedName>
        <fullName evidence="6">L-aspartate dehydrogenase</fullName>
        <ecNumber evidence="6">1.4.1.21</ecNumber>
    </recommendedName>
</protein>
<comment type="catalytic activity">
    <reaction evidence="6">
        <text>L-aspartate + NAD(+) + H2O = oxaloacetate + NH4(+) + NADH + H(+)</text>
        <dbReference type="Rhea" id="RHEA:11788"/>
        <dbReference type="ChEBI" id="CHEBI:15377"/>
        <dbReference type="ChEBI" id="CHEBI:15378"/>
        <dbReference type="ChEBI" id="CHEBI:16452"/>
        <dbReference type="ChEBI" id="CHEBI:28938"/>
        <dbReference type="ChEBI" id="CHEBI:29991"/>
        <dbReference type="ChEBI" id="CHEBI:57540"/>
        <dbReference type="ChEBI" id="CHEBI:57945"/>
        <dbReference type="EC" id="1.4.1.21"/>
    </reaction>
</comment>
<dbReference type="NCBIfam" id="NF009828">
    <property type="entry name" value="PRK13303.1-3"/>
    <property type="match status" value="1"/>
</dbReference>
<dbReference type="InterPro" id="IPR036291">
    <property type="entry name" value="NAD(P)-bd_dom_sf"/>
</dbReference>
<evidence type="ECO:0000259" key="8">
    <source>
        <dbReference type="Pfam" id="PF03447"/>
    </source>
</evidence>
<feature type="binding site" evidence="6">
    <location>
        <position position="186"/>
    </location>
    <ligand>
        <name>NAD(+)</name>
        <dbReference type="ChEBI" id="CHEBI:57540"/>
    </ligand>
</feature>
<dbReference type="NCBIfam" id="NF009827">
    <property type="entry name" value="PRK13303.1-2"/>
    <property type="match status" value="1"/>
</dbReference>
<feature type="domain" description="Aspartate dehydrogenase" evidence="7">
    <location>
        <begin position="166"/>
        <end position="251"/>
    </location>
</feature>
<name>A0A193LDJ2_9GAMM</name>
<dbReference type="GO" id="GO:0051287">
    <property type="term" value="F:NAD binding"/>
    <property type="evidence" value="ECO:0007669"/>
    <property type="project" value="UniProtKB-UniRule"/>
</dbReference>
<reference evidence="9 10" key="1">
    <citation type="submission" date="2016-06" db="EMBL/GenBank/DDBJ databases">
        <title>Complete genome sequence of a deep-branching marine Gamma Proteobacterium Woeseia oceani type strain XK5.</title>
        <authorList>
            <person name="Mu D."/>
            <person name="Du Z."/>
        </authorList>
    </citation>
    <scope>NUCLEOTIDE SEQUENCE [LARGE SCALE GENOMIC DNA]</scope>
    <source>
        <strain evidence="9 10">XK5</strain>
    </source>
</reference>
<evidence type="ECO:0000256" key="4">
    <source>
        <dbReference type="ARBA" id="ARBA00023002"/>
    </source>
</evidence>
<evidence type="ECO:0000256" key="1">
    <source>
        <dbReference type="ARBA" id="ARBA00008331"/>
    </source>
</evidence>
<keyword evidence="10" id="KW-1185">Reference proteome</keyword>
<evidence type="ECO:0000256" key="2">
    <source>
        <dbReference type="ARBA" id="ARBA00022642"/>
    </source>
</evidence>
<dbReference type="SUPFAM" id="SSF51735">
    <property type="entry name" value="NAD(P)-binding Rossmann-fold domains"/>
    <property type="match status" value="1"/>
</dbReference>
<comment type="function">
    <text evidence="6">Specifically catalyzes the NAD or NADP-dependent dehydrogenation of L-aspartate to iminoaspartate.</text>
</comment>
<dbReference type="UniPathway" id="UPA00253">
    <property type="reaction ID" value="UER00456"/>
</dbReference>
<dbReference type="Pfam" id="PF01958">
    <property type="entry name" value="Asp_DH_C"/>
    <property type="match status" value="1"/>
</dbReference>
<comment type="catalytic activity">
    <reaction evidence="6">
        <text>L-aspartate + NADP(+) + H2O = oxaloacetate + NH4(+) + NADPH + H(+)</text>
        <dbReference type="Rhea" id="RHEA:11784"/>
        <dbReference type="ChEBI" id="CHEBI:15377"/>
        <dbReference type="ChEBI" id="CHEBI:15378"/>
        <dbReference type="ChEBI" id="CHEBI:16452"/>
        <dbReference type="ChEBI" id="CHEBI:28938"/>
        <dbReference type="ChEBI" id="CHEBI:29991"/>
        <dbReference type="ChEBI" id="CHEBI:57783"/>
        <dbReference type="ChEBI" id="CHEBI:58349"/>
        <dbReference type="EC" id="1.4.1.21"/>
    </reaction>
</comment>
<dbReference type="PANTHER" id="PTHR31873:SF6">
    <property type="entry name" value="ASPARTATE DEHYDROGENASE DOMAIN-CONTAINING PROTEIN"/>
    <property type="match status" value="1"/>
</dbReference>
<sequence length="263" mass="27732">MNIAIIGVGAIGSYVCDKLVEQGHTLRAILLPPQLLQNGQKSYPGTECVASVANLPDDIDHMIDCAGHTALRTHGPDILRRGTALTTVSIGALADPDLYRELEQAATEGNTRLHLASGAIGALDCLRAARVGSLQSVTYIGRKPPLSWKGSLADKRLDLDNLKAGAEVHFEGSARLAATEYPKNANVAAAVALAGIGFDLTQVKLIADPGVFENVHEIQAVGDFGRFSFEIRGRSLPDNPKSSALAAMSVVSRLAEEAKAIGF</sequence>
<keyword evidence="4 6" id="KW-0560">Oxidoreductase</keyword>
<keyword evidence="3 6" id="KW-0521">NADP</keyword>
<keyword evidence="2 6" id="KW-0662">Pyridine nucleotide biosynthesis</keyword>
<dbReference type="AlphaFoldDB" id="A0A193LDJ2"/>
<dbReference type="GO" id="GO:0016639">
    <property type="term" value="F:oxidoreductase activity, acting on the CH-NH2 group of donors, NAD or NADP as acceptor"/>
    <property type="evidence" value="ECO:0007669"/>
    <property type="project" value="UniProtKB-UniRule"/>
</dbReference>
<feature type="binding site" evidence="6">
    <location>
        <position position="119"/>
    </location>
    <ligand>
        <name>NAD(+)</name>
        <dbReference type="ChEBI" id="CHEBI:57540"/>
    </ligand>
</feature>
<dbReference type="InterPro" id="IPR020626">
    <property type="entry name" value="Asp_DH_prok"/>
</dbReference>
<dbReference type="STRING" id="1548547.BA177_04350"/>
<dbReference type="HAMAP" id="MF_01265">
    <property type="entry name" value="NadX"/>
    <property type="match status" value="1"/>
</dbReference>
<dbReference type="PIRSF" id="PIRSF005227">
    <property type="entry name" value="Asp_dh_NAD_syn"/>
    <property type="match status" value="1"/>
</dbReference>
<gene>
    <name evidence="6" type="primary">nadX</name>
    <name evidence="9" type="ORF">BA177_04350</name>
</gene>
<dbReference type="EMBL" id="CP016268">
    <property type="protein sequence ID" value="ANO50548.1"/>
    <property type="molecule type" value="Genomic_DNA"/>
</dbReference>
<dbReference type="InterPro" id="IPR002811">
    <property type="entry name" value="Asp_DH"/>
</dbReference>
<dbReference type="EC" id="1.4.1.21" evidence="6"/>
<dbReference type="KEGG" id="woc:BA177_04350"/>
<dbReference type="Gene3D" id="3.30.360.10">
    <property type="entry name" value="Dihydrodipicolinate Reductase, domain 2"/>
    <property type="match status" value="1"/>
</dbReference>
<dbReference type="OrthoDB" id="7056904at2"/>
<dbReference type="InterPro" id="IPR011182">
    <property type="entry name" value="L-Asp_DH"/>
</dbReference>
<dbReference type="GO" id="GO:0033735">
    <property type="term" value="F:aspartate dehydrogenase [NAD(P)+] activity"/>
    <property type="evidence" value="ECO:0007669"/>
    <property type="project" value="UniProtKB-EC"/>
</dbReference>
<dbReference type="PANTHER" id="PTHR31873">
    <property type="entry name" value="L-ASPARTATE DEHYDROGENASE-RELATED"/>
    <property type="match status" value="1"/>
</dbReference>
<evidence type="ECO:0000313" key="10">
    <source>
        <dbReference type="Proteomes" id="UP000092695"/>
    </source>
</evidence>
<accession>A0A193LDJ2</accession>
<dbReference type="GO" id="GO:0009435">
    <property type="term" value="P:NAD+ biosynthetic process"/>
    <property type="evidence" value="ECO:0007669"/>
    <property type="project" value="UniProtKB-UniRule"/>
</dbReference>
<organism evidence="9 10">
    <name type="scientific">Woeseia oceani</name>
    <dbReference type="NCBI Taxonomy" id="1548547"/>
    <lineage>
        <taxon>Bacteria</taxon>
        <taxon>Pseudomonadati</taxon>
        <taxon>Pseudomonadota</taxon>
        <taxon>Gammaproteobacteria</taxon>
        <taxon>Woeseiales</taxon>
        <taxon>Woeseiaceae</taxon>
        <taxon>Woeseia</taxon>
    </lineage>
</organism>
<evidence type="ECO:0000313" key="9">
    <source>
        <dbReference type="EMBL" id="ANO50548.1"/>
    </source>
</evidence>
<dbReference type="RefSeq" id="WP_068613371.1">
    <property type="nucleotide sequence ID" value="NZ_CP016268.1"/>
</dbReference>
<evidence type="ECO:0000256" key="5">
    <source>
        <dbReference type="ARBA" id="ARBA00023027"/>
    </source>
</evidence>
<dbReference type="SUPFAM" id="SSF55347">
    <property type="entry name" value="Glyceraldehyde-3-phosphate dehydrogenase-like, C-terminal domain"/>
    <property type="match status" value="1"/>
</dbReference>
<comment type="pathway">
    <text evidence="6">Cofactor biosynthesis; NAD(+) biosynthesis; iminoaspartate from L-aspartate (dehydrogenase route): step 1/1.</text>
</comment>
<dbReference type="Pfam" id="PF03447">
    <property type="entry name" value="NAD_binding_3"/>
    <property type="match status" value="1"/>
</dbReference>
<evidence type="ECO:0000259" key="7">
    <source>
        <dbReference type="Pfam" id="PF01958"/>
    </source>
</evidence>
<dbReference type="InterPro" id="IPR005106">
    <property type="entry name" value="Asp/hSer_DH_NAD-bd"/>
</dbReference>
<dbReference type="Gene3D" id="3.40.50.720">
    <property type="entry name" value="NAD(P)-binding Rossmann-like Domain"/>
    <property type="match status" value="1"/>
</dbReference>
<dbReference type="GO" id="GO:0050661">
    <property type="term" value="F:NADP binding"/>
    <property type="evidence" value="ECO:0007669"/>
    <property type="project" value="UniProtKB-UniRule"/>
</dbReference>
<comment type="miscellaneous">
    <text evidence="6">The iminoaspartate product is unstable in aqueous solution and can decompose to oxaloacetate and ammonia.</text>
</comment>